<dbReference type="PROSITE" id="PS50292">
    <property type="entry name" value="PEROXIDASE_3"/>
    <property type="match status" value="1"/>
</dbReference>
<sequence>MESYKNGATNGSKEVNGSKTPSSASSIDTGEKLASLAKPRPTPLVVQSTTADRKGVKNAFEQYAQVVQATVKPLPHQGGAGTKTQKWGKLTDDIKTLRAADFKTLKAVVVGKIKGEKIKDDKTMLMEQVIQLVSNLRSDSKLRAELTNSFVKELWETLDHPPMLYVGEKHMYRQADGSNNNPMFPSLGAAGCTYARSVNTTVIRQGALPDPNLIYDSVMKRTEYKKHPNNVSSILWNWAAIIIHDLFWTDYRDMTKSKTSSYLDLSPLYGSNQEMQDTIRTFKDGKLKPDCFADKRLLGMPPGVGVMLIMFNRFHNHVAEHLAAINEDGRFTAPAANVEGEKKDAAWKKYDNDLFQTARLITSGLYINITLIDYVRNIINLNRIDTEWTLDPRVNTGIAVGTNDGAERGTGNVVSAEFNLCYRWHSCISEKDDKWIQDFYHELFGKPASEVTVPDLIGGFGKFERSIPEDPQERPFNKFKRGADGKFNDDDLVECITSVIEDPAGSFGGRNVPQSMRAVEILGIIQARKWNVSGLNEFRKHFGLKPYEKFEDINSDPDIAESLRRLYDHPDFVELYPGLVAEENKEPMVPGVGIAPTYTISRVVLSDAVCLVRGDRHYTTDYSPRNLTNWGYNEVQYDLKINHGCVFYKLFIRAFPHHFKPNSIYAHYPMVIPSETEKIQKDLKRAHLFDFSRPARFDPLPKATTYDAVKSVGEKPTEYRSTWHDALQQLLAQGGSKVTLSGDSAHHDSQRYTAQQELCTSEVIEQIREFYRKTTERLVAESSYNLAGRRFADVIRDIGNIVPVHFAARAFNLPLKTHDNEKGIYTEHELYAVVSVIYAAIFQALDPVKTFPVEQAARTFATQLVSSFESNIKSTKGFYSSASKKSEPVSAFGANLVKALSKSSKDAAWTQVLPTIVALVATQAETFARAIDFYLSPAGAPHLPSIHALATAPPTAESSALLLGYALEGSRLAGPSGSYLSSTSPSSPETTTNKLYTSHCPQDPTLFPNPTAVDPRRPLESYLQYSSPSTSGNGSATGGAHAILGAEVGHVALTEMFRGVMAKRGVQRAPGAQGELKKVVEEGERVQYLREDWGALVSLPVTMKVCWEEE</sequence>
<dbReference type="Gene3D" id="1.10.640.10">
    <property type="entry name" value="Haem peroxidase domain superfamily, animal type"/>
    <property type="match status" value="1"/>
</dbReference>
<organism evidence="7 8">
    <name type="scientific">Immersiella caudata</name>
    <dbReference type="NCBI Taxonomy" id="314043"/>
    <lineage>
        <taxon>Eukaryota</taxon>
        <taxon>Fungi</taxon>
        <taxon>Dikarya</taxon>
        <taxon>Ascomycota</taxon>
        <taxon>Pezizomycotina</taxon>
        <taxon>Sordariomycetes</taxon>
        <taxon>Sordariomycetidae</taxon>
        <taxon>Sordariales</taxon>
        <taxon>Lasiosphaeriaceae</taxon>
        <taxon>Immersiella</taxon>
    </lineage>
</organism>
<dbReference type="GO" id="GO:0051213">
    <property type="term" value="F:dioxygenase activity"/>
    <property type="evidence" value="ECO:0007669"/>
    <property type="project" value="UniProtKB-KW"/>
</dbReference>
<feature type="region of interest" description="Disordered" evidence="6">
    <location>
        <begin position="1"/>
        <end position="51"/>
    </location>
</feature>
<keyword evidence="7" id="KW-0575">Peroxidase</keyword>
<evidence type="ECO:0000256" key="5">
    <source>
        <dbReference type="PIRSR" id="PIRSR619791-2"/>
    </source>
</evidence>
<evidence type="ECO:0000313" key="8">
    <source>
        <dbReference type="Proteomes" id="UP001175000"/>
    </source>
</evidence>
<evidence type="ECO:0000313" key="7">
    <source>
        <dbReference type="EMBL" id="KAK0612238.1"/>
    </source>
</evidence>
<dbReference type="GO" id="GO:0020037">
    <property type="term" value="F:heme binding"/>
    <property type="evidence" value="ECO:0007669"/>
    <property type="project" value="InterPro"/>
</dbReference>
<evidence type="ECO:0000256" key="1">
    <source>
        <dbReference type="ARBA" id="ARBA00022723"/>
    </source>
</evidence>
<dbReference type="PANTHER" id="PTHR11903">
    <property type="entry name" value="PROSTAGLANDIN G/H SYNTHASE"/>
    <property type="match status" value="1"/>
</dbReference>
<dbReference type="InterPro" id="IPR019791">
    <property type="entry name" value="Haem_peroxidase_animal"/>
</dbReference>
<dbReference type="InterPro" id="IPR010255">
    <property type="entry name" value="Haem_peroxidase_sf"/>
</dbReference>
<keyword evidence="8" id="KW-1185">Reference proteome</keyword>
<dbReference type="GO" id="GO:0006631">
    <property type="term" value="P:fatty acid metabolic process"/>
    <property type="evidence" value="ECO:0007669"/>
    <property type="project" value="UniProtKB-ARBA"/>
</dbReference>
<dbReference type="GO" id="GO:0004601">
    <property type="term" value="F:peroxidase activity"/>
    <property type="evidence" value="ECO:0007669"/>
    <property type="project" value="UniProtKB-KW"/>
</dbReference>
<name>A0AA39WBG9_9PEZI</name>
<evidence type="ECO:0000256" key="4">
    <source>
        <dbReference type="ARBA" id="ARBA00023004"/>
    </source>
</evidence>
<dbReference type="EMBL" id="JAULSU010000007">
    <property type="protein sequence ID" value="KAK0612238.1"/>
    <property type="molecule type" value="Genomic_DNA"/>
</dbReference>
<comment type="caution">
    <text evidence="7">The sequence shown here is derived from an EMBL/GenBank/DDBJ whole genome shotgun (WGS) entry which is preliminary data.</text>
</comment>
<keyword evidence="5" id="KW-0349">Heme</keyword>
<dbReference type="Gene3D" id="1.10.630.10">
    <property type="entry name" value="Cytochrome P450"/>
    <property type="match status" value="1"/>
</dbReference>
<dbReference type="InterPro" id="IPR037120">
    <property type="entry name" value="Haem_peroxidase_sf_animal"/>
</dbReference>
<dbReference type="InterPro" id="IPR050783">
    <property type="entry name" value="Oxylipin_biosynth_metab"/>
</dbReference>
<dbReference type="InterPro" id="IPR034812">
    <property type="entry name" value="Ppo-like_N"/>
</dbReference>
<keyword evidence="1 5" id="KW-0479">Metal-binding</keyword>
<keyword evidence="3" id="KW-0560">Oxidoreductase</keyword>
<accession>A0AA39WBG9</accession>
<evidence type="ECO:0000256" key="6">
    <source>
        <dbReference type="SAM" id="MobiDB-lite"/>
    </source>
</evidence>
<keyword evidence="2" id="KW-0223">Dioxygenase</keyword>
<dbReference type="GO" id="GO:0005506">
    <property type="term" value="F:iron ion binding"/>
    <property type="evidence" value="ECO:0007669"/>
    <property type="project" value="InterPro"/>
</dbReference>
<dbReference type="Proteomes" id="UP001175000">
    <property type="component" value="Unassembled WGS sequence"/>
</dbReference>
<keyword evidence="4 5" id="KW-0408">Iron</keyword>
<dbReference type="CDD" id="cd09817">
    <property type="entry name" value="linoleate_diol_synthase_like"/>
    <property type="match status" value="1"/>
</dbReference>
<feature type="binding site" description="axial binding residue" evidence="5">
    <location>
        <position position="425"/>
    </location>
    <ligand>
        <name>heme b</name>
        <dbReference type="ChEBI" id="CHEBI:60344"/>
    </ligand>
    <ligandPart>
        <name>Fe</name>
        <dbReference type="ChEBI" id="CHEBI:18248"/>
    </ligandPart>
</feature>
<dbReference type="PRINTS" id="PR00457">
    <property type="entry name" value="ANPEROXIDASE"/>
</dbReference>
<dbReference type="AlphaFoldDB" id="A0AA39WBG9"/>
<dbReference type="SUPFAM" id="SSF48113">
    <property type="entry name" value="Heme-dependent peroxidases"/>
    <property type="match status" value="1"/>
</dbReference>
<protein>
    <submittedName>
        <fullName evidence="7">Heme peroxidase</fullName>
    </submittedName>
</protein>
<dbReference type="GO" id="GO:0006979">
    <property type="term" value="P:response to oxidative stress"/>
    <property type="evidence" value="ECO:0007669"/>
    <property type="project" value="InterPro"/>
</dbReference>
<dbReference type="Pfam" id="PF03098">
    <property type="entry name" value="An_peroxidase"/>
    <property type="match status" value="2"/>
</dbReference>
<reference evidence="7" key="1">
    <citation type="submission" date="2023-06" db="EMBL/GenBank/DDBJ databases">
        <title>Genome-scale phylogeny and comparative genomics of the fungal order Sordariales.</title>
        <authorList>
            <consortium name="Lawrence Berkeley National Laboratory"/>
            <person name="Hensen N."/>
            <person name="Bonometti L."/>
            <person name="Westerberg I."/>
            <person name="Brannstrom I.O."/>
            <person name="Guillou S."/>
            <person name="Cros-Aarteil S."/>
            <person name="Calhoun S."/>
            <person name="Haridas S."/>
            <person name="Kuo A."/>
            <person name="Mondo S."/>
            <person name="Pangilinan J."/>
            <person name="Riley R."/>
            <person name="Labutti K."/>
            <person name="Andreopoulos B."/>
            <person name="Lipzen A."/>
            <person name="Chen C."/>
            <person name="Yanf M."/>
            <person name="Daum C."/>
            <person name="Ng V."/>
            <person name="Clum A."/>
            <person name="Steindorff A."/>
            <person name="Ohm R."/>
            <person name="Martin F."/>
            <person name="Silar P."/>
            <person name="Natvig D."/>
            <person name="Lalanne C."/>
            <person name="Gautier V."/>
            <person name="Ament-Velasquez S.L."/>
            <person name="Kruys A."/>
            <person name="Hutchinson M.I."/>
            <person name="Powell A.J."/>
            <person name="Barry K."/>
            <person name="Miller A.N."/>
            <person name="Grigoriev I.V."/>
            <person name="Debuchy R."/>
            <person name="Gladieux P."/>
            <person name="Thoren M.H."/>
            <person name="Johannesson H."/>
        </authorList>
    </citation>
    <scope>NUCLEOTIDE SEQUENCE</scope>
    <source>
        <strain evidence="7">CBS 606.72</strain>
    </source>
</reference>
<proteinExistence type="predicted"/>
<gene>
    <name evidence="7" type="ORF">B0T14DRAFT_572054</name>
</gene>
<dbReference type="CDD" id="cd20612">
    <property type="entry name" value="CYP_LDS-like_C"/>
    <property type="match status" value="1"/>
</dbReference>
<dbReference type="GO" id="GO:0004497">
    <property type="term" value="F:monooxygenase activity"/>
    <property type="evidence" value="ECO:0007669"/>
    <property type="project" value="InterPro"/>
</dbReference>
<evidence type="ECO:0000256" key="3">
    <source>
        <dbReference type="ARBA" id="ARBA00023002"/>
    </source>
</evidence>
<dbReference type="SUPFAM" id="SSF48264">
    <property type="entry name" value="Cytochrome P450"/>
    <property type="match status" value="1"/>
</dbReference>
<dbReference type="InterPro" id="IPR036396">
    <property type="entry name" value="Cyt_P450_sf"/>
</dbReference>
<dbReference type="PANTHER" id="PTHR11903:SF13">
    <property type="entry name" value="LINOLEATE 10R-LIPOXYGENASE"/>
    <property type="match status" value="1"/>
</dbReference>
<feature type="compositionally biased region" description="Polar residues" evidence="6">
    <location>
        <begin position="1"/>
        <end position="28"/>
    </location>
</feature>
<dbReference type="GO" id="GO:0016705">
    <property type="term" value="F:oxidoreductase activity, acting on paired donors, with incorporation or reduction of molecular oxygen"/>
    <property type="evidence" value="ECO:0007669"/>
    <property type="project" value="InterPro"/>
</dbReference>
<evidence type="ECO:0000256" key="2">
    <source>
        <dbReference type="ARBA" id="ARBA00022964"/>
    </source>
</evidence>